<feature type="transmembrane region" description="Helical" evidence="7">
    <location>
        <begin position="20"/>
        <end position="38"/>
    </location>
</feature>
<dbReference type="PATRIC" id="fig|765912.4.peg.3010"/>
<organism evidence="9 10">
    <name type="scientific">Thioflavicoccus mobilis 8321</name>
    <dbReference type="NCBI Taxonomy" id="765912"/>
    <lineage>
        <taxon>Bacteria</taxon>
        <taxon>Pseudomonadati</taxon>
        <taxon>Pseudomonadota</taxon>
        <taxon>Gammaproteobacteria</taxon>
        <taxon>Chromatiales</taxon>
        <taxon>Chromatiaceae</taxon>
        <taxon>Thioflavicoccus</taxon>
    </lineage>
</organism>
<dbReference type="RefSeq" id="WP_015281894.1">
    <property type="nucleotide sequence ID" value="NC_019940.1"/>
</dbReference>
<dbReference type="Pfam" id="PF02706">
    <property type="entry name" value="Wzz"/>
    <property type="match status" value="1"/>
</dbReference>
<feature type="domain" description="Polysaccharide chain length determinant N-terminal" evidence="8">
    <location>
        <begin position="7"/>
        <end position="83"/>
    </location>
</feature>
<keyword evidence="6" id="KW-0175">Coiled coil</keyword>
<accession>L0H0L5</accession>
<evidence type="ECO:0000256" key="5">
    <source>
        <dbReference type="ARBA" id="ARBA00023136"/>
    </source>
</evidence>
<feature type="transmembrane region" description="Helical" evidence="7">
    <location>
        <begin position="544"/>
        <end position="565"/>
    </location>
</feature>
<keyword evidence="3 7" id="KW-0812">Transmembrane</keyword>
<dbReference type="OrthoDB" id="9795292at2"/>
<feature type="coiled-coil region" evidence="6">
    <location>
        <begin position="316"/>
        <end position="413"/>
    </location>
</feature>
<dbReference type="InterPro" id="IPR050445">
    <property type="entry name" value="Bact_polysacc_biosynth/exp"/>
</dbReference>
<evidence type="ECO:0000313" key="10">
    <source>
        <dbReference type="Proteomes" id="UP000010816"/>
    </source>
</evidence>
<proteinExistence type="predicted"/>
<evidence type="ECO:0000256" key="4">
    <source>
        <dbReference type="ARBA" id="ARBA00022989"/>
    </source>
</evidence>
<dbReference type="PANTHER" id="PTHR32309:SF13">
    <property type="entry name" value="FERRIC ENTEROBACTIN TRANSPORT PROTEIN FEPE"/>
    <property type="match status" value="1"/>
</dbReference>
<gene>
    <name evidence="9" type="ORF">Thimo_3080</name>
</gene>
<reference evidence="9 10" key="1">
    <citation type="submission" date="2011-09" db="EMBL/GenBank/DDBJ databases">
        <title>Complete sequence of chromosome of Thioflavicoccus mobilis 8321.</title>
        <authorList>
            <consortium name="US DOE Joint Genome Institute"/>
            <person name="Lucas S."/>
            <person name="Han J."/>
            <person name="Lapidus A."/>
            <person name="Cheng J.-F."/>
            <person name="Goodwin L."/>
            <person name="Pitluck S."/>
            <person name="Peters L."/>
            <person name="Ovchinnikova G."/>
            <person name="Lu M."/>
            <person name="Detter J.C."/>
            <person name="Han C."/>
            <person name="Tapia R."/>
            <person name="Land M."/>
            <person name="Hauser L."/>
            <person name="Kyrpides N."/>
            <person name="Ivanova N."/>
            <person name="Pagani I."/>
            <person name="Vogl K."/>
            <person name="Liu Z."/>
            <person name="Imhoff J."/>
            <person name="Thiel V."/>
            <person name="Frigaard N.-U."/>
            <person name="Bryant D."/>
            <person name="Woyke T."/>
        </authorList>
    </citation>
    <scope>NUCLEOTIDE SEQUENCE [LARGE SCALE GENOMIC DNA]</scope>
    <source>
        <strain evidence="9 10">8321</strain>
    </source>
</reference>
<evidence type="ECO:0000256" key="2">
    <source>
        <dbReference type="ARBA" id="ARBA00022475"/>
    </source>
</evidence>
<name>L0H0L5_9GAMM</name>
<dbReference type="AlphaFoldDB" id="L0H0L5"/>
<keyword evidence="5 7" id="KW-0472">Membrane</keyword>
<evidence type="ECO:0000256" key="1">
    <source>
        <dbReference type="ARBA" id="ARBA00004651"/>
    </source>
</evidence>
<evidence type="ECO:0000256" key="3">
    <source>
        <dbReference type="ARBA" id="ARBA00022692"/>
    </source>
</evidence>
<dbReference type="GO" id="GO:0005886">
    <property type="term" value="C:plasma membrane"/>
    <property type="evidence" value="ECO:0007669"/>
    <property type="project" value="UniProtKB-SubCell"/>
</dbReference>
<dbReference type="HOGENOM" id="CLU_009912_5_0_6"/>
<feature type="transmembrane region" description="Helical" evidence="7">
    <location>
        <begin position="483"/>
        <end position="501"/>
    </location>
</feature>
<comment type="subcellular location">
    <subcellularLocation>
        <location evidence="1">Cell membrane</location>
        <topology evidence="1">Multi-pass membrane protein</topology>
    </subcellularLocation>
</comment>
<dbReference type="Proteomes" id="UP000010816">
    <property type="component" value="Chromosome"/>
</dbReference>
<dbReference type="GO" id="GO:0004713">
    <property type="term" value="F:protein tyrosine kinase activity"/>
    <property type="evidence" value="ECO:0007669"/>
    <property type="project" value="TreeGrafter"/>
</dbReference>
<evidence type="ECO:0000259" key="8">
    <source>
        <dbReference type="Pfam" id="PF02706"/>
    </source>
</evidence>
<dbReference type="eggNOG" id="COG3206">
    <property type="taxonomic scope" value="Bacteria"/>
</dbReference>
<dbReference type="EMBL" id="CP003051">
    <property type="protein sequence ID" value="AGA91766.1"/>
    <property type="molecule type" value="Genomic_DNA"/>
</dbReference>
<dbReference type="STRING" id="765912.Thimo_3080"/>
<dbReference type="InterPro" id="IPR003856">
    <property type="entry name" value="LPS_length_determ_N"/>
</dbReference>
<protein>
    <submittedName>
        <fullName evidence="9">Uncharacterized protein involved in exopolysaccharide biosynthesis</fullName>
    </submittedName>
</protein>
<keyword evidence="2" id="KW-1003">Cell membrane</keyword>
<evidence type="ECO:0000256" key="6">
    <source>
        <dbReference type="SAM" id="Coils"/>
    </source>
</evidence>
<keyword evidence="10" id="KW-1185">Reference proteome</keyword>
<feature type="coiled-coil region" evidence="6">
    <location>
        <begin position="180"/>
        <end position="243"/>
    </location>
</feature>
<dbReference type="KEGG" id="tmb:Thimo_3080"/>
<sequence>MEEQTPDLREYLAILRRRKWQLILPTMVLLPIAVVIALELPPVYRSAATILIERQEIPPELIRTTVTSFADQRIQIIKQRVMTLKNLGDLIDKYGLYPEIRRRRSLNAAVAEMREDVKLEMVSASVIDPQSGRAKNATIAFTLSFESRTAAMTEKITNELVSLFMAENLRQREAAVEETTGFLREEANKLADQIRQLEASLATFKEEHHDNLPELFKLNREQMQRAEGQLRDNELTIRSLQEQQLLLQTQLAQIDPQLTLASAGGQATALTPQARLRQLEAEYVSVAARYGPTHPDRIAIERQMKALRKVVGSTDLGALRAQQAEIARKLETARERYSPEHPDVQRLERDLALADRRLAAAQSGESDAPTVQSEENPAYVQLKARLEGIEIEIKGLREAQGDLKARLKTYEQRMAEAPEIELQYKELTRGYDNAVAKYREVKDKQLEAELAEALESERKAERFTLIEPPVVPDEPIEPDRPKLLMLAVVGAVGAGVGHLVLREFLDKGLYGARTVQAITGAPPMAIIPHIGIAEERRRQVRRRLLLAGVAIVGLLIGIIGVHLFVKPLDLIWFSLLRKLDLYLPTVGALQGLGGAPCIA</sequence>
<evidence type="ECO:0000256" key="7">
    <source>
        <dbReference type="SAM" id="Phobius"/>
    </source>
</evidence>
<evidence type="ECO:0000313" key="9">
    <source>
        <dbReference type="EMBL" id="AGA91766.1"/>
    </source>
</evidence>
<dbReference type="PANTHER" id="PTHR32309">
    <property type="entry name" value="TYROSINE-PROTEIN KINASE"/>
    <property type="match status" value="1"/>
</dbReference>
<keyword evidence="4 7" id="KW-1133">Transmembrane helix</keyword>